<keyword evidence="2" id="KW-1185">Reference proteome</keyword>
<comment type="caution">
    <text evidence="1">The sequence shown here is derived from an EMBL/GenBank/DDBJ whole genome shotgun (WGS) entry which is preliminary data.</text>
</comment>
<name>A0ABQ8B1G9_BRANA</name>
<reference evidence="1 2" key="1">
    <citation type="submission" date="2021-05" db="EMBL/GenBank/DDBJ databases">
        <title>Genome Assembly of Synthetic Allotetraploid Brassica napus Reveals Homoeologous Exchanges between Subgenomes.</title>
        <authorList>
            <person name="Davis J.T."/>
        </authorList>
    </citation>
    <scope>NUCLEOTIDE SEQUENCE [LARGE SCALE GENOMIC DNA]</scope>
    <source>
        <strain evidence="2">cv. Da-Ae</strain>
        <tissue evidence="1">Seedling</tissue>
    </source>
</reference>
<protein>
    <submittedName>
        <fullName evidence="1">Uncharacterized protein</fullName>
    </submittedName>
</protein>
<evidence type="ECO:0000313" key="2">
    <source>
        <dbReference type="Proteomes" id="UP000824890"/>
    </source>
</evidence>
<proteinExistence type="predicted"/>
<gene>
    <name evidence="1" type="ORF">HID58_048223</name>
</gene>
<accession>A0ABQ8B1G9</accession>
<organism evidence="1 2">
    <name type="scientific">Brassica napus</name>
    <name type="common">Rape</name>
    <dbReference type="NCBI Taxonomy" id="3708"/>
    <lineage>
        <taxon>Eukaryota</taxon>
        <taxon>Viridiplantae</taxon>
        <taxon>Streptophyta</taxon>
        <taxon>Embryophyta</taxon>
        <taxon>Tracheophyta</taxon>
        <taxon>Spermatophyta</taxon>
        <taxon>Magnoliopsida</taxon>
        <taxon>eudicotyledons</taxon>
        <taxon>Gunneridae</taxon>
        <taxon>Pentapetalae</taxon>
        <taxon>rosids</taxon>
        <taxon>malvids</taxon>
        <taxon>Brassicales</taxon>
        <taxon>Brassicaceae</taxon>
        <taxon>Brassiceae</taxon>
        <taxon>Brassica</taxon>
    </lineage>
</organism>
<dbReference type="Proteomes" id="UP000824890">
    <property type="component" value="Unassembled WGS sequence"/>
</dbReference>
<dbReference type="EMBL" id="JAGKQM010000012">
    <property type="protein sequence ID" value="KAH0898655.1"/>
    <property type="molecule type" value="Genomic_DNA"/>
</dbReference>
<sequence>MGKMTRQEDGLIAIISHSQVLIAVLSLLPRHPSPLSSLPLSLFFSLHRPPLIAPHRHDLSYLPHRPGHILMLPHRPCPLPLSSSPWPHHPSSLISLPHRLSCLSVLLISHASYSSPITLFILFSCE</sequence>
<evidence type="ECO:0000313" key="1">
    <source>
        <dbReference type="EMBL" id="KAH0898655.1"/>
    </source>
</evidence>